<reference evidence="1" key="2">
    <citation type="submission" date="2018-03" db="EMBL/GenBank/DDBJ databases">
        <title>The Triticum urartu genome reveals the dynamic nature of wheat genome evolution.</title>
        <authorList>
            <person name="Ling H."/>
            <person name="Ma B."/>
            <person name="Shi X."/>
            <person name="Liu H."/>
            <person name="Dong L."/>
            <person name="Sun H."/>
            <person name="Cao Y."/>
            <person name="Gao Q."/>
            <person name="Zheng S."/>
            <person name="Li Y."/>
            <person name="Yu Y."/>
            <person name="Du H."/>
            <person name="Qi M."/>
            <person name="Li Y."/>
            <person name="Yu H."/>
            <person name="Cui Y."/>
            <person name="Wang N."/>
            <person name="Chen C."/>
            <person name="Wu H."/>
            <person name="Zhao Y."/>
            <person name="Zhang J."/>
            <person name="Li Y."/>
            <person name="Zhou W."/>
            <person name="Zhang B."/>
            <person name="Hu W."/>
            <person name="Eijk M."/>
            <person name="Tang J."/>
            <person name="Witsenboer H."/>
            <person name="Zhao S."/>
            <person name="Li Z."/>
            <person name="Zhang A."/>
            <person name="Wang D."/>
            <person name="Liang C."/>
        </authorList>
    </citation>
    <scope>NUCLEOTIDE SEQUENCE [LARGE SCALE GENOMIC DNA]</scope>
    <source>
        <strain evidence="1">cv. G1812</strain>
    </source>
</reference>
<reference evidence="1" key="3">
    <citation type="submission" date="2022-06" db="UniProtKB">
        <authorList>
            <consortium name="EnsemblPlants"/>
        </authorList>
    </citation>
    <scope>IDENTIFICATION</scope>
</reference>
<reference evidence="2" key="1">
    <citation type="journal article" date="2013" name="Nature">
        <title>Draft genome of the wheat A-genome progenitor Triticum urartu.</title>
        <authorList>
            <person name="Ling H.Q."/>
            <person name="Zhao S."/>
            <person name="Liu D."/>
            <person name="Wang J."/>
            <person name="Sun H."/>
            <person name="Zhang C."/>
            <person name="Fan H."/>
            <person name="Li D."/>
            <person name="Dong L."/>
            <person name="Tao Y."/>
            <person name="Gao C."/>
            <person name="Wu H."/>
            <person name="Li Y."/>
            <person name="Cui Y."/>
            <person name="Guo X."/>
            <person name="Zheng S."/>
            <person name="Wang B."/>
            <person name="Yu K."/>
            <person name="Liang Q."/>
            <person name="Yang W."/>
            <person name="Lou X."/>
            <person name="Chen J."/>
            <person name="Feng M."/>
            <person name="Jian J."/>
            <person name="Zhang X."/>
            <person name="Luo G."/>
            <person name="Jiang Y."/>
            <person name="Liu J."/>
            <person name="Wang Z."/>
            <person name="Sha Y."/>
            <person name="Zhang B."/>
            <person name="Wu H."/>
            <person name="Tang D."/>
            <person name="Shen Q."/>
            <person name="Xue P."/>
            <person name="Zou S."/>
            <person name="Wang X."/>
            <person name="Liu X."/>
            <person name="Wang F."/>
            <person name="Yang Y."/>
            <person name="An X."/>
            <person name="Dong Z."/>
            <person name="Zhang K."/>
            <person name="Zhang X."/>
            <person name="Luo M.C."/>
            <person name="Dvorak J."/>
            <person name="Tong Y."/>
            <person name="Wang J."/>
            <person name="Yang H."/>
            <person name="Li Z."/>
            <person name="Wang D."/>
            <person name="Zhang A."/>
            <person name="Wang J."/>
        </authorList>
    </citation>
    <scope>NUCLEOTIDE SEQUENCE</scope>
    <source>
        <strain evidence="2">cv. G1812</strain>
    </source>
</reference>
<sequence>MPSFITYSSSRSPCDFSSSVNALTPFSPKALSEMFRYLSTHPAKALENMRITSRASSSGLPATKSEISTSVSCDFIDSRIGPATLAAPIPKLLLLKQILLYEFPGFVSGLRSSFASSASMKARLPPDMSNTVSAGSRGVSTTGASGSSVVLGPFFRTSSISLLVSFAYSWTAELPSPSGSFLKCSSAEAKHASSILLAFS</sequence>
<dbReference type="Gramene" id="TuG1812G0100002967.01.T01">
    <property type="protein sequence ID" value="TuG1812G0100002967.01.T01.cds279239"/>
    <property type="gene ID" value="TuG1812G0100002967.01"/>
</dbReference>
<evidence type="ECO:0000313" key="1">
    <source>
        <dbReference type="EnsemblPlants" id="TuG1812G0100002967.01.T01.cds279239"/>
    </source>
</evidence>
<keyword evidence="2" id="KW-1185">Reference proteome</keyword>
<proteinExistence type="predicted"/>
<name>A0A8R7K4W2_TRIUA</name>
<protein>
    <submittedName>
        <fullName evidence="1">Uncharacterized protein</fullName>
    </submittedName>
</protein>
<evidence type="ECO:0000313" key="2">
    <source>
        <dbReference type="Proteomes" id="UP000015106"/>
    </source>
</evidence>
<dbReference type="Proteomes" id="UP000015106">
    <property type="component" value="Chromosome 1"/>
</dbReference>
<dbReference type="AlphaFoldDB" id="A0A8R7K4W2"/>
<accession>A0A8R7K4W2</accession>
<dbReference type="EnsemblPlants" id="TuG1812G0100002967.01.T01">
    <property type="protein sequence ID" value="TuG1812G0100002967.01.T01.cds279239"/>
    <property type="gene ID" value="TuG1812G0100002967.01"/>
</dbReference>
<organism evidence="1 2">
    <name type="scientific">Triticum urartu</name>
    <name type="common">Red wild einkorn</name>
    <name type="synonym">Crithodium urartu</name>
    <dbReference type="NCBI Taxonomy" id="4572"/>
    <lineage>
        <taxon>Eukaryota</taxon>
        <taxon>Viridiplantae</taxon>
        <taxon>Streptophyta</taxon>
        <taxon>Embryophyta</taxon>
        <taxon>Tracheophyta</taxon>
        <taxon>Spermatophyta</taxon>
        <taxon>Magnoliopsida</taxon>
        <taxon>Liliopsida</taxon>
        <taxon>Poales</taxon>
        <taxon>Poaceae</taxon>
        <taxon>BOP clade</taxon>
        <taxon>Pooideae</taxon>
        <taxon>Triticodae</taxon>
        <taxon>Triticeae</taxon>
        <taxon>Triticinae</taxon>
        <taxon>Triticum</taxon>
    </lineage>
</organism>
<gene>
    <name evidence="1" type="primary">LOC125517820</name>
</gene>